<organism evidence="2 3">
    <name type="scientific">Candidatus Magnetoglobus multicellularis str. Araruama</name>
    <dbReference type="NCBI Taxonomy" id="890399"/>
    <lineage>
        <taxon>Bacteria</taxon>
        <taxon>Pseudomonadati</taxon>
        <taxon>Thermodesulfobacteriota</taxon>
        <taxon>Desulfobacteria</taxon>
        <taxon>Desulfobacterales</taxon>
        <taxon>Desulfobacteraceae</taxon>
        <taxon>Candidatus Magnetoglobus</taxon>
    </lineage>
</organism>
<name>A0A1V1P1M6_9BACT</name>
<dbReference type="AlphaFoldDB" id="A0A1V1P1M6"/>
<protein>
    <recommendedName>
        <fullName evidence="4">Rpn family recombination-promoting nuclease/putative transposase</fullName>
    </recommendedName>
</protein>
<evidence type="ECO:0008006" key="4">
    <source>
        <dbReference type="Google" id="ProtNLM"/>
    </source>
</evidence>
<dbReference type="PANTHER" id="PTHR41317">
    <property type="entry name" value="PD-(D_E)XK NUCLEASE FAMILY TRANSPOSASE"/>
    <property type="match status" value="1"/>
</dbReference>
<evidence type="ECO:0000256" key="1">
    <source>
        <dbReference type="SAM" id="Coils"/>
    </source>
</evidence>
<dbReference type="Proteomes" id="UP000189670">
    <property type="component" value="Unassembled WGS sequence"/>
</dbReference>
<dbReference type="EMBL" id="ATBP01000857">
    <property type="protein sequence ID" value="ETR68703.1"/>
    <property type="molecule type" value="Genomic_DNA"/>
</dbReference>
<accession>A0A1V1P1M6</accession>
<comment type="caution">
    <text evidence="2">The sequence shown here is derived from an EMBL/GenBank/DDBJ whole genome shotgun (WGS) entry which is preliminary data.</text>
</comment>
<sequence>KKLFGEESSKPQLLSFINAFLELENMDKIVDLEFRNLEKLGLSKIDRKTIYDIYCTDEKGNHIIVELQRAEQNYFKDRMIYYSTFPIQEQGIKGLFYDGKALDRQGKLRKVSWDYGLKAVYCIGILDFEIKESVSNDYIHYINLRDQHGKVFYDKLKYIFVEMPKFIKQENELETFLDKWFFFLRNLDYLQEIPEIFNNDNVIRDAFKKAKFINLPKAEQGIYLESLKQYRDWSAVLETAEKKGYDKAKEEIVKAQEREAEAQKEKTEAQKREAEAIKKIENGIKNFSNLGLTIKKIAEAMDIEVVKVQEILNK</sequence>
<feature type="coiled-coil region" evidence="1">
    <location>
        <begin position="245"/>
        <end position="279"/>
    </location>
</feature>
<proteinExistence type="predicted"/>
<evidence type="ECO:0000313" key="3">
    <source>
        <dbReference type="Proteomes" id="UP000189670"/>
    </source>
</evidence>
<reference evidence="3" key="1">
    <citation type="submission" date="2012-11" db="EMBL/GenBank/DDBJ databases">
        <authorList>
            <person name="Lucero-Rivera Y.E."/>
            <person name="Tovar-Ramirez D."/>
        </authorList>
    </citation>
    <scope>NUCLEOTIDE SEQUENCE [LARGE SCALE GENOMIC DNA]</scope>
    <source>
        <strain evidence="3">Araruama</strain>
    </source>
</reference>
<evidence type="ECO:0000313" key="2">
    <source>
        <dbReference type="EMBL" id="ETR68703.1"/>
    </source>
</evidence>
<dbReference type="PANTHER" id="PTHR41317:SF1">
    <property type="entry name" value="PD-(D_E)XK NUCLEASE FAMILY TRANSPOSASE"/>
    <property type="match status" value="1"/>
</dbReference>
<keyword evidence="1" id="KW-0175">Coiled coil</keyword>
<gene>
    <name evidence="2" type="ORF">OMM_10248</name>
</gene>
<feature type="non-terminal residue" evidence="2">
    <location>
        <position position="1"/>
    </location>
</feature>
<dbReference type="Pfam" id="PF12784">
    <property type="entry name" value="PDDEXK_2"/>
    <property type="match status" value="1"/>
</dbReference>